<comment type="caution">
    <text evidence="1">The sequence shown here is derived from an EMBL/GenBank/DDBJ whole genome shotgun (WGS) entry which is preliminary data.</text>
</comment>
<proteinExistence type="predicted"/>
<evidence type="ECO:0000313" key="2">
    <source>
        <dbReference type="Proteomes" id="UP001626550"/>
    </source>
</evidence>
<protein>
    <submittedName>
        <fullName evidence="1">Uncharacterized protein</fullName>
    </submittedName>
</protein>
<dbReference type="EMBL" id="JBJKFK010003916">
    <property type="protein sequence ID" value="KAL3309436.1"/>
    <property type="molecule type" value="Genomic_DNA"/>
</dbReference>
<keyword evidence="2" id="KW-1185">Reference proteome</keyword>
<name>A0ABD2PPL6_9PLAT</name>
<evidence type="ECO:0000313" key="1">
    <source>
        <dbReference type="EMBL" id="KAL3309436.1"/>
    </source>
</evidence>
<gene>
    <name evidence="1" type="ORF">Ciccas_012017</name>
</gene>
<sequence>MNPLNAPPLCRSPQSSFCNIQPPRQIPTASQATPEFLLKYMVELDRIRQMRSAPAPQFNVDSMIAEDTSSQHKVAHTFPYTTKLKSPN</sequence>
<accession>A0ABD2PPL6</accession>
<dbReference type="Proteomes" id="UP001626550">
    <property type="component" value="Unassembled WGS sequence"/>
</dbReference>
<reference evidence="1 2" key="1">
    <citation type="submission" date="2024-11" db="EMBL/GenBank/DDBJ databases">
        <title>Adaptive evolution of stress response genes in parasites aligns with host niche diversity.</title>
        <authorList>
            <person name="Hahn C."/>
            <person name="Resl P."/>
        </authorList>
    </citation>
    <scope>NUCLEOTIDE SEQUENCE [LARGE SCALE GENOMIC DNA]</scope>
    <source>
        <strain evidence="1">EGGRZ-B1_66</strain>
        <tissue evidence="1">Body</tissue>
    </source>
</reference>
<dbReference type="AlphaFoldDB" id="A0ABD2PPL6"/>
<organism evidence="1 2">
    <name type="scientific">Cichlidogyrus casuarinus</name>
    <dbReference type="NCBI Taxonomy" id="1844966"/>
    <lineage>
        <taxon>Eukaryota</taxon>
        <taxon>Metazoa</taxon>
        <taxon>Spiralia</taxon>
        <taxon>Lophotrochozoa</taxon>
        <taxon>Platyhelminthes</taxon>
        <taxon>Monogenea</taxon>
        <taxon>Monopisthocotylea</taxon>
        <taxon>Dactylogyridea</taxon>
        <taxon>Ancyrocephalidae</taxon>
        <taxon>Cichlidogyrus</taxon>
    </lineage>
</organism>